<dbReference type="Proteomes" id="UP000233398">
    <property type="component" value="Unassembled WGS sequence"/>
</dbReference>
<sequence length="315" mass="35878">MRELIAFLIVTLTSLSFVSTADGQIFNRLKDRAKKAAEDKVEEKLSNEVEKAAERAVEKSWQSIFGEEFGSEGDGINVSFAMNSNAVTEEAYRFDVITTMEVETVKKNGNSDGPMIMKMHFNDGEAYSGTKFSGEQIDESEGEMFMIYDLKNESMVMLMENEDGKFSFAYDWRQAQMLAEDFDDMESDEDTAPDEDEEEEMEEWENFEEIGTKTIAGLDCRGYRSENEESVMEYWVTEDEDLGIYKMLRVNEQTKHLKGNVPKNYPAGMLMEMTQEDLSSGEKTTMRVTDINKNASVTYTMSDYPPMSIGGDSRD</sequence>
<reference evidence="2 3" key="1">
    <citation type="submission" date="2017-11" db="EMBL/GenBank/DDBJ databases">
        <title>Rhodohalobacter 15182 sp. nov., isolated from a salt lake.</title>
        <authorList>
            <person name="Han S."/>
        </authorList>
    </citation>
    <scope>NUCLEOTIDE SEQUENCE [LARGE SCALE GENOMIC DNA]</scope>
    <source>
        <strain evidence="2 3">15182</strain>
    </source>
</reference>
<accession>A0A2N0VJX5</accession>
<dbReference type="RefSeq" id="WP_101071776.1">
    <property type="nucleotide sequence ID" value="NZ_PISP01000001.1"/>
</dbReference>
<dbReference type="Pfam" id="PF14371">
    <property type="entry name" value="DUF4412"/>
    <property type="match status" value="1"/>
</dbReference>
<feature type="domain" description="DUF4412" evidence="1">
    <location>
        <begin position="186"/>
        <end position="294"/>
    </location>
</feature>
<gene>
    <name evidence="2" type="ORF">CWD77_03195</name>
</gene>
<protein>
    <recommendedName>
        <fullName evidence="1">DUF4412 domain-containing protein</fullName>
    </recommendedName>
</protein>
<proteinExistence type="predicted"/>
<keyword evidence="3" id="KW-1185">Reference proteome</keyword>
<dbReference type="EMBL" id="PISP01000001">
    <property type="protein sequence ID" value="PKD44486.1"/>
    <property type="molecule type" value="Genomic_DNA"/>
</dbReference>
<name>A0A2N0VJX5_9BACT</name>
<dbReference type="AlphaFoldDB" id="A0A2N0VJX5"/>
<evidence type="ECO:0000313" key="3">
    <source>
        <dbReference type="Proteomes" id="UP000233398"/>
    </source>
</evidence>
<evidence type="ECO:0000259" key="1">
    <source>
        <dbReference type="Pfam" id="PF14371"/>
    </source>
</evidence>
<comment type="caution">
    <text evidence="2">The sequence shown here is derived from an EMBL/GenBank/DDBJ whole genome shotgun (WGS) entry which is preliminary data.</text>
</comment>
<dbReference type="InterPro" id="IPR025524">
    <property type="entry name" value="DUF4412"/>
</dbReference>
<organism evidence="2 3">
    <name type="scientific">Rhodohalobacter barkolensis</name>
    <dbReference type="NCBI Taxonomy" id="2053187"/>
    <lineage>
        <taxon>Bacteria</taxon>
        <taxon>Pseudomonadati</taxon>
        <taxon>Balneolota</taxon>
        <taxon>Balneolia</taxon>
        <taxon>Balneolales</taxon>
        <taxon>Balneolaceae</taxon>
        <taxon>Rhodohalobacter</taxon>
    </lineage>
</organism>
<evidence type="ECO:0000313" key="2">
    <source>
        <dbReference type="EMBL" id="PKD44486.1"/>
    </source>
</evidence>